<dbReference type="OrthoDB" id="6423603at2759"/>
<comment type="caution">
    <text evidence="2">The sequence shown here is derived from an EMBL/GenBank/DDBJ whole genome shotgun (WGS) entry which is preliminary data.</text>
</comment>
<sequence length="119" mass="12563">MISAFTPPESPTSTEPSGFINIQLPIHFSALPSSISLPKGAIQARYASVEQVRILPDAGDGAGPGPGPGQIEWIMATSASAGGWIPEFLQHSGIPTAIVQDVGNFLQWVDERRAQKVAK</sequence>
<name>A0A1B7NJL9_9EURO</name>
<dbReference type="EMBL" id="LGUA01003698">
    <property type="protein sequence ID" value="OAX77003.1"/>
    <property type="molecule type" value="Genomic_DNA"/>
</dbReference>
<dbReference type="PANTHER" id="PTHR40370">
    <property type="entry name" value="EXPRESSED PROTEIN"/>
    <property type="match status" value="1"/>
</dbReference>
<evidence type="ECO:0000313" key="2">
    <source>
        <dbReference type="EMBL" id="OAX77003.1"/>
    </source>
</evidence>
<reference evidence="2 3" key="1">
    <citation type="submission" date="2015-07" db="EMBL/GenBank/DDBJ databases">
        <title>Emmonsia species relationships and genome sequence.</title>
        <authorList>
            <person name="Cuomo C.A."/>
            <person name="Schwartz I.S."/>
            <person name="Kenyon C."/>
            <person name="de Hoog G.S."/>
            <person name="Govender N.P."/>
            <person name="Botha A."/>
            <person name="Moreno L."/>
            <person name="de Vries M."/>
            <person name="Munoz J.F."/>
            <person name="Stielow J.B."/>
        </authorList>
    </citation>
    <scope>NUCLEOTIDE SEQUENCE [LARGE SCALE GENOMIC DNA]</scope>
    <source>
        <strain evidence="2 3">CBS 136260</strain>
    </source>
</reference>
<accession>A0A1B7NJL9</accession>
<dbReference type="STRING" id="1658172.A0A1B7NJL9"/>
<evidence type="ECO:0000313" key="3">
    <source>
        <dbReference type="Proteomes" id="UP000091918"/>
    </source>
</evidence>
<gene>
    <name evidence="2" type="ORF">ACJ72_08703</name>
</gene>
<evidence type="ECO:0000259" key="1">
    <source>
        <dbReference type="Pfam" id="PF11274"/>
    </source>
</evidence>
<keyword evidence="3" id="KW-1185">Reference proteome</keyword>
<dbReference type="Proteomes" id="UP000091918">
    <property type="component" value="Unassembled WGS sequence"/>
</dbReference>
<dbReference type="Pfam" id="PF11274">
    <property type="entry name" value="DUF3074"/>
    <property type="match status" value="1"/>
</dbReference>
<dbReference type="InterPro" id="IPR024500">
    <property type="entry name" value="DUF3074"/>
</dbReference>
<proteinExistence type="predicted"/>
<protein>
    <recommendedName>
        <fullName evidence="1">DUF3074 domain-containing protein</fullName>
    </recommendedName>
</protein>
<dbReference type="PANTHER" id="PTHR40370:SF1">
    <property type="entry name" value="DUF3074 DOMAIN-CONTAINING PROTEIN"/>
    <property type="match status" value="1"/>
</dbReference>
<dbReference type="AlphaFoldDB" id="A0A1B7NJL9"/>
<feature type="domain" description="DUF3074" evidence="1">
    <location>
        <begin position="5"/>
        <end position="109"/>
    </location>
</feature>
<organism evidence="2 3">
    <name type="scientific">Emergomyces africanus</name>
    <dbReference type="NCBI Taxonomy" id="1955775"/>
    <lineage>
        <taxon>Eukaryota</taxon>
        <taxon>Fungi</taxon>
        <taxon>Dikarya</taxon>
        <taxon>Ascomycota</taxon>
        <taxon>Pezizomycotina</taxon>
        <taxon>Eurotiomycetes</taxon>
        <taxon>Eurotiomycetidae</taxon>
        <taxon>Onygenales</taxon>
        <taxon>Ajellomycetaceae</taxon>
        <taxon>Emergomyces</taxon>
    </lineage>
</organism>